<dbReference type="AlphaFoldDB" id="A0A0B7BIP9"/>
<reference evidence="1" key="1">
    <citation type="submission" date="2014-12" db="EMBL/GenBank/DDBJ databases">
        <title>Insight into the proteome of Arion vulgaris.</title>
        <authorList>
            <person name="Aradska J."/>
            <person name="Bulat T."/>
            <person name="Smidak R."/>
            <person name="Sarate P."/>
            <person name="Gangsoo J."/>
            <person name="Sialana F."/>
            <person name="Bilban M."/>
            <person name="Lubec G."/>
        </authorList>
    </citation>
    <scope>NUCLEOTIDE SEQUENCE</scope>
    <source>
        <tissue evidence="1">Skin</tissue>
    </source>
</reference>
<proteinExistence type="predicted"/>
<evidence type="ECO:0000313" key="1">
    <source>
        <dbReference type="EMBL" id="CEK92767.1"/>
    </source>
</evidence>
<name>A0A0B7BIP9_9EUPU</name>
<dbReference type="EMBL" id="HACG01045902">
    <property type="protein sequence ID" value="CEK92767.1"/>
    <property type="molecule type" value="Transcribed_RNA"/>
</dbReference>
<accession>A0A0B7BIP9</accession>
<organism evidence="1">
    <name type="scientific">Arion vulgaris</name>
    <dbReference type="NCBI Taxonomy" id="1028688"/>
    <lineage>
        <taxon>Eukaryota</taxon>
        <taxon>Metazoa</taxon>
        <taxon>Spiralia</taxon>
        <taxon>Lophotrochozoa</taxon>
        <taxon>Mollusca</taxon>
        <taxon>Gastropoda</taxon>
        <taxon>Heterobranchia</taxon>
        <taxon>Euthyneura</taxon>
        <taxon>Panpulmonata</taxon>
        <taxon>Eupulmonata</taxon>
        <taxon>Stylommatophora</taxon>
        <taxon>Helicina</taxon>
        <taxon>Arionoidea</taxon>
        <taxon>Arionidae</taxon>
        <taxon>Arion</taxon>
    </lineage>
</organism>
<protein>
    <submittedName>
        <fullName evidence="1">Uncharacterized protein</fullName>
    </submittedName>
</protein>
<gene>
    <name evidence="1" type="primary">ORF189984</name>
</gene>
<sequence>GSLRVRGMQGYNWEFKGKGYAGISFGSCGDIKRWAFSSLSEYHQEQNYWKSNSSNVKMTHANDEF</sequence>
<feature type="non-terminal residue" evidence="1">
    <location>
        <position position="1"/>
    </location>
</feature>